<reference evidence="2" key="1">
    <citation type="submission" date="2020-05" db="EMBL/GenBank/DDBJ databases">
        <title>Identification of trans-AT polyketide cluster in two marine bacteria, producers of a novel glutaramide-containing polyketide sesbanimide D and analogs.</title>
        <authorList>
            <person name="Kacar D."/>
            <person name="Rodriguez P."/>
            <person name="Canedo L."/>
            <person name="Gonzalez E."/>
            <person name="Galan B."/>
            <person name="De La Calle F."/>
            <person name="Garcia J.L."/>
        </authorList>
    </citation>
    <scope>NUCLEOTIDE SEQUENCE</scope>
    <source>
        <strain evidence="2">PHM038</strain>
    </source>
</reference>
<evidence type="ECO:0000313" key="3">
    <source>
        <dbReference type="Proteomes" id="UP000598467"/>
    </source>
</evidence>
<evidence type="ECO:0000313" key="2">
    <source>
        <dbReference type="EMBL" id="MBD1548822.1"/>
    </source>
</evidence>
<gene>
    <name evidence="2" type="ORF">HK439_21370</name>
</gene>
<feature type="signal peptide" evidence="1">
    <location>
        <begin position="1"/>
        <end position="17"/>
    </location>
</feature>
<comment type="caution">
    <text evidence="2">The sequence shown here is derived from an EMBL/GenBank/DDBJ whole genome shotgun (WGS) entry which is preliminary data.</text>
</comment>
<dbReference type="AlphaFoldDB" id="A0A926P6I3"/>
<evidence type="ECO:0000256" key="1">
    <source>
        <dbReference type="SAM" id="SignalP"/>
    </source>
</evidence>
<accession>A0A926P6I3</accession>
<proteinExistence type="predicted"/>
<name>A0A926P6I3_9HYPH</name>
<organism evidence="2 3">
    <name type="scientific">Roseibium aggregatum</name>
    <dbReference type="NCBI Taxonomy" id="187304"/>
    <lineage>
        <taxon>Bacteria</taxon>
        <taxon>Pseudomonadati</taxon>
        <taxon>Pseudomonadota</taxon>
        <taxon>Alphaproteobacteria</taxon>
        <taxon>Hyphomicrobiales</taxon>
        <taxon>Stappiaceae</taxon>
        <taxon>Roseibium</taxon>
    </lineage>
</organism>
<protein>
    <submittedName>
        <fullName evidence="2">Uncharacterized protein</fullName>
    </submittedName>
</protein>
<sequence>MGLAVCLAAGFTVGASAASLPQETINLPEDNLAVTVASATPEEADPLDSELTIWVGEIEIHGRKAVWVELIDSYGEVIYDSEVGTNETHLLPDGRAIVVSSMDPATTVAKTDESRVQTDGQLVFTRRIVQEGDQATTIEFIEAKPADDEPSTEPMASLGETIWNKVMAFFHAAATRVQVAWNWLFGTAQV</sequence>
<feature type="chain" id="PRO_5037473168" evidence="1">
    <location>
        <begin position="18"/>
        <end position="190"/>
    </location>
</feature>
<keyword evidence="1" id="KW-0732">Signal</keyword>
<dbReference type="Proteomes" id="UP000598467">
    <property type="component" value="Unassembled WGS sequence"/>
</dbReference>
<dbReference type="EMBL" id="JABFCZ010000026">
    <property type="protein sequence ID" value="MBD1548822.1"/>
    <property type="molecule type" value="Genomic_DNA"/>
</dbReference>